<dbReference type="Pfam" id="PF05050">
    <property type="entry name" value="Methyltransf_21"/>
    <property type="match status" value="1"/>
</dbReference>
<protein>
    <submittedName>
        <fullName evidence="3">S protein</fullName>
    </submittedName>
</protein>
<feature type="domain" description="Methyltransferase FkbM" evidence="2">
    <location>
        <begin position="79"/>
        <end position="236"/>
    </location>
</feature>
<dbReference type="GO" id="GO:0031902">
    <property type="term" value="C:late endosome membrane"/>
    <property type="evidence" value="ECO:0007669"/>
    <property type="project" value="TreeGrafter"/>
</dbReference>
<accession>A0A812NJN8</accession>
<name>A0A812NJN8_9DINO</name>
<dbReference type="GO" id="GO:0006888">
    <property type="term" value="P:endoplasmic reticulum to Golgi vesicle-mediated transport"/>
    <property type="evidence" value="ECO:0007669"/>
    <property type="project" value="TreeGrafter"/>
</dbReference>
<dbReference type="AlphaFoldDB" id="A0A812NJN8"/>
<dbReference type="GO" id="GO:0005886">
    <property type="term" value="C:plasma membrane"/>
    <property type="evidence" value="ECO:0007669"/>
    <property type="project" value="TreeGrafter"/>
</dbReference>
<keyword evidence="4" id="KW-1185">Reference proteome</keyword>
<dbReference type="GO" id="GO:0005789">
    <property type="term" value="C:endoplasmic reticulum membrane"/>
    <property type="evidence" value="ECO:0007669"/>
    <property type="project" value="TreeGrafter"/>
</dbReference>
<dbReference type="Gene3D" id="3.40.50.150">
    <property type="entry name" value="Vaccinia Virus protein VP39"/>
    <property type="match status" value="1"/>
</dbReference>
<evidence type="ECO:0000313" key="3">
    <source>
        <dbReference type="EMBL" id="CAE7323882.1"/>
    </source>
</evidence>
<dbReference type="Proteomes" id="UP000604046">
    <property type="component" value="Unassembled WGS sequence"/>
</dbReference>
<reference evidence="3" key="1">
    <citation type="submission" date="2021-02" db="EMBL/GenBank/DDBJ databases">
        <authorList>
            <person name="Dougan E. K."/>
            <person name="Rhodes N."/>
            <person name="Thang M."/>
            <person name="Chan C."/>
        </authorList>
    </citation>
    <scope>NUCLEOTIDE SEQUENCE</scope>
</reference>
<comment type="caution">
    <text evidence="3">The sequence shown here is derived from an EMBL/GenBank/DDBJ whole genome shotgun (WGS) entry which is preliminary data.</text>
</comment>
<dbReference type="InterPro" id="IPR053202">
    <property type="entry name" value="EGF_Rcpt_Signaling_Reg"/>
</dbReference>
<organism evidence="3 4">
    <name type="scientific">Symbiodinium natans</name>
    <dbReference type="NCBI Taxonomy" id="878477"/>
    <lineage>
        <taxon>Eukaryota</taxon>
        <taxon>Sar</taxon>
        <taxon>Alveolata</taxon>
        <taxon>Dinophyceae</taxon>
        <taxon>Suessiales</taxon>
        <taxon>Symbiodiniaceae</taxon>
        <taxon>Symbiodinium</taxon>
    </lineage>
</organism>
<sequence>MGPGMIFTACLIALQLQLAVPTSEASDGNFTLSFLDGWHSQYGQDQRIMRWLYNEEAAEAANDVAHGRAHRQGIFIELGAGDGLAGSNSLAFEQKLGWTGLLIEPVQYFYEQLQINRPHATCVHACVAGATGPKSFAESGVNSGTTGRLVASSNLDNLIEMTCQTLGDLIDMHLGEMGRHIDFLSLDTEGTELEILGTFDFDRHQVDVMSIEIDDALSQEAYRRLTRLLKRKGFRFLDRLLVDEIWVRTPGPQSDPTCIYPSLHLEGARPHAGTYSWGSLRKVLTSLRDVLLQQPLEAFDEGVLSGEPKELLAVNYFFYQWTEADLQEWEMACPAGMLTLGLAFVLFHNRFGAATPWALTKEFRQQSVFHHTERILRLERIADFVGQVRESELSASPFVFRFPLGRAWHSTSFEQLLEARWPIFGFLDVAAKRVGNSGHLIESSSYRGVEERRPLFLPTMRCQLELVPHTDMVRVVHKSPLLRRGKHRSMQSLLLNADACSMLATAAGNFHQARSEVERLIRVEPAKLMTFDILQNWTAACSHPRSTEKCTLDSAEECAALLDDHRRVPKRCLQVRRSGGSPSTLRLRRRIRLRSTRAGFWIEEGERLFREFVAKYDLQVALWAAGQVELAPHKGNVDSRSTSDTWPTAEEVKHRETMFGVLNSLQQMLFFPDDLLPPL</sequence>
<feature type="signal peptide" evidence="1">
    <location>
        <begin position="1"/>
        <end position="25"/>
    </location>
</feature>
<dbReference type="EMBL" id="CAJNDS010002096">
    <property type="protein sequence ID" value="CAE7323882.1"/>
    <property type="molecule type" value="Genomic_DNA"/>
</dbReference>
<feature type="chain" id="PRO_5032380271" evidence="1">
    <location>
        <begin position="26"/>
        <end position="679"/>
    </location>
</feature>
<keyword evidence="1" id="KW-0732">Signal</keyword>
<dbReference type="OrthoDB" id="421724at2759"/>
<dbReference type="InterPro" id="IPR029063">
    <property type="entry name" value="SAM-dependent_MTases_sf"/>
</dbReference>
<evidence type="ECO:0000313" key="4">
    <source>
        <dbReference type="Proteomes" id="UP000604046"/>
    </source>
</evidence>
<dbReference type="SUPFAM" id="SSF53335">
    <property type="entry name" value="S-adenosyl-L-methionine-dependent methyltransferases"/>
    <property type="match status" value="1"/>
</dbReference>
<dbReference type="PANTHER" id="PTHR34009">
    <property type="entry name" value="PROTEIN STAR"/>
    <property type="match status" value="1"/>
</dbReference>
<dbReference type="PANTHER" id="PTHR34009:SF2">
    <property type="entry name" value="PROTEIN STAR"/>
    <property type="match status" value="1"/>
</dbReference>
<dbReference type="GO" id="GO:0016197">
    <property type="term" value="P:endosomal transport"/>
    <property type="evidence" value="ECO:0007669"/>
    <property type="project" value="TreeGrafter"/>
</dbReference>
<dbReference type="InterPro" id="IPR006342">
    <property type="entry name" value="FkbM_mtfrase"/>
</dbReference>
<evidence type="ECO:0000256" key="1">
    <source>
        <dbReference type="SAM" id="SignalP"/>
    </source>
</evidence>
<evidence type="ECO:0000259" key="2">
    <source>
        <dbReference type="Pfam" id="PF05050"/>
    </source>
</evidence>
<dbReference type="GO" id="GO:0005794">
    <property type="term" value="C:Golgi apparatus"/>
    <property type="evidence" value="ECO:0007669"/>
    <property type="project" value="TreeGrafter"/>
</dbReference>
<gene>
    <name evidence="3" type="primary">S</name>
    <name evidence="3" type="ORF">SNAT2548_LOCUS16968</name>
</gene>
<proteinExistence type="predicted"/>